<dbReference type="AlphaFoldDB" id="A0A2T3YZQ8"/>
<dbReference type="GO" id="GO:0000981">
    <property type="term" value="F:DNA-binding transcription factor activity, RNA polymerase II-specific"/>
    <property type="evidence" value="ECO:0007669"/>
    <property type="project" value="InterPro"/>
</dbReference>
<protein>
    <recommendedName>
        <fullName evidence="3">Zn(2)-C6 fungal-type domain-containing protein</fullName>
    </recommendedName>
</protein>
<evidence type="ECO:0000256" key="1">
    <source>
        <dbReference type="ARBA" id="ARBA00004123"/>
    </source>
</evidence>
<dbReference type="Proteomes" id="UP000240493">
    <property type="component" value="Unassembled WGS sequence"/>
</dbReference>
<dbReference type="SUPFAM" id="SSF57701">
    <property type="entry name" value="Zn2/Cys6 DNA-binding domain"/>
    <property type="match status" value="1"/>
</dbReference>
<dbReference type="PROSITE" id="PS50048">
    <property type="entry name" value="ZN2_CY6_FUNGAL_2"/>
    <property type="match status" value="1"/>
</dbReference>
<dbReference type="SMART" id="SM00066">
    <property type="entry name" value="GAL4"/>
    <property type="match status" value="1"/>
</dbReference>
<dbReference type="GO" id="GO:0000976">
    <property type="term" value="F:transcription cis-regulatory region binding"/>
    <property type="evidence" value="ECO:0007669"/>
    <property type="project" value="TreeGrafter"/>
</dbReference>
<evidence type="ECO:0000256" key="2">
    <source>
        <dbReference type="ARBA" id="ARBA00023242"/>
    </source>
</evidence>
<organism evidence="4 5">
    <name type="scientific">Trichoderma asperellum (strain ATCC 204424 / CBS 433.97 / NBRC 101777)</name>
    <dbReference type="NCBI Taxonomy" id="1042311"/>
    <lineage>
        <taxon>Eukaryota</taxon>
        <taxon>Fungi</taxon>
        <taxon>Dikarya</taxon>
        <taxon>Ascomycota</taxon>
        <taxon>Pezizomycotina</taxon>
        <taxon>Sordariomycetes</taxon>
        <taxon>Hypocreomycetidae</taxon>
        <taxon>Hypocreales</taxon>
        <taxon>Hypocreaceae</taxon>
        <taxon>Trichoderma</taxon>
    </lineage>
</organism>
<dbReference type="CDD" id="cd00067">
    <property type="entry name" value="GAL4"/>
    <property type="match status" value="1"/>
</dbReference>
<dbReference type="Pfam" id="PF00172">
    <property type="entry name" value="Zn_clus"/>
    <property type="match status" value="1"/>
</dbReference>
<dbReference type="InterPro" id="IPR001138">
    <property type="entry name" value="Zn2Cys6_DnaBD"/>
</dbReference>
<gene>
    <name evidence="4" type="ORF">M441DRAFT_146398</name>
</gene>
<keyword evidence="2" id="KW-0539">Nucleus</keyword>
<comment type="subcellular location">
    <subcellularLocation>
        <location evidence="1">Nucleus</location>
    </subcellularLocation>
</comment>
<evidence type="ECO:0000259" key="3">
    <source>
        <dbReference type="PROSITE" id="PS50048"/>
    </source>
</evidence>
<dbReference type="OrthoDB" id="6730379at2759"/>
<keyword evidence="5" id="KW-1185">Reference proteome</keyword>
<evidence type="ECO:0000313" key="4">
    <source>
        <dbReference type="EMBL" id="PTB38000.1"/>
    </source>
</evidence>
<dbReference type="InterPro" id="IPR021858">
    <property type="entry name" value="Fun_TF"/>
</dbReference>
<dbReference type="EMBL" id="KZ679266">
    <property type="protein sequence ID" value="PTB38000.1"/>
    <property type="molecule type" value="Genomic_DNA"/>
</dbReference>
<dbReference type="GO" id="GO:0045944">
    <property type="term" value="P:positive regulation of transcription by RNA polymerase II"/>
    <property type="evidence" value="ECO:0007669"/>
    <property type="project" value="TreeGrafter"/>
</dbReference>
<evidence type="ECO:0000313" key="5">
    <source>
        <dbReference type="Proteomes" id="UP000240493"/>
    </source>
</evidence>
<name>A0A2T3YZQ8_TRIA4</name>
<dbReference type="PROSITE" id="PS00463">
    <property type="entry name" value="ZN2_CY6_FUNGAL_1"/>
    <property type="match status" value="1"/>
</dbReference>
<dbReference type="InterPro" id="IPR036864">
    <property type="entry name" value="Zn2-C6_fun-type_DNA-bd_sf"/>
</dbReference>
<accession>A0A2T3YZQ8</accession>
<dbReference type="Gene3D" id="4.10.240.10">
    <property type="entry name" value="Zn(2)-C6 fungal-type DNA-binding domain"/>
    <property type="match status" value="1"/>
</dbReference>
<feature type="domain" description="Zn(2)-C6 fungal-type" evidence="3">
    <location>
        <begin position="16"/>
        <end position="45"/>
    </location>
</feature>
<proteinExistence type="predicted"/>
<sequence length="502" mass="56658">MATEEVIVFTPRGQKSCLNCKHRKIACDRLMPVCSSCKRRKKICSGYDYNLSWPRSGDKRRAATAAVPPQKYQTDTFAFLNTSSWDVMLHYENFDAKSQLNRVGVWTPPSPVRSPKLPRFGTNKCPIYDNEISSAVRLITSRGDLRQDVCGLLRRMSLTDDGVSSLAVRYAMNAISYLYLKKADEATLHQMHAVAALQGAIDRIKDPRCRAQAIAASLLLSLYEVLCPSGKTTVWSVHFDGCMTIVKSSYQDRREIEGEHAVLLDWVFYHSVLYKFSLQHWQQRTPQMAAIAQRDMFIAQIVSYDHFGTIHSTLGCSLELLEFLSQAIDLVNNRDNSKRSSHAIYDLESKIRDINQHPCVGIDREDYHVSGSRKRYVTIARMYQLAVLIYLDRVVRGSAADSRLSRTSAEEGFALLRDLGLCERPFIMVMLALQAEGDSDRLLVLSALENAINERPLSNLTSTEHIIRSIWAQQDLQGNEQADASAILNTVVSSYDIPPSFT</sequence>
<dbReference type="PANTHER" id="PTHR37534:SF39">
    <property type="entry name" value="TRANSCRIPTION FACTOR DOMAIN-CONTAINING PROTEIN"/>
    <property type="match status" value="1"/>
</dbReference>
<dbReference type="Pfam" id="PF11951">
    <property type="entry name" value="Fungal_trans_2"/>
    <property type="match status" value="1"/>
</dbReference>
<dbReference type="GO" id="GO:0005634">
    <property type="term" value="C:nucleus"/>
    <property type="evidence" value="ECO:0007669"/>
    <property type="project" value="UniProtKB-SubCell"/>
</dbReference>
<dbReference type="GO" id="GO:0008270">
    <property type="term" value="F:zinc ion binding"/>
    <property type="evidence" value="ECO:0007669"/>
    <property type="project" value="InterPro"/>
</dbReference>
<reference evidence="4 5" key="1">
    <citation type="submission" date="2016-07" db="EMBL/GenBank/DDBJ databases">
        <title>Multiple horizontal gene transfer events from other fungi enriched the ability of initially mycotrophic Trichoderma (Ascomycota) to feed on dead plant biomass.</title>
        <authorList>
            <consortium name="DOE Joint Genome Institute"/>
            <person name="Aerts A."/>
            <person name="Atanasova L."/>
            <person name="Chenthamara K."/>
            <person name="Zhang J."/>
            <person name="Grujic M."/>
            <person name="Henrissat B."/>
            <person name="Kuo A."/>
            <person name="Salamov A."/>
            <person name="Lipzen A."/>
            <person name="Labutti K."/>
            <person name="Barry K."/>
            <person name="Miao Y."/>
            <person name="Rahimi M.J."/>
            <person name="Shen Q."/>
            <person name="Grigoriev I.V."/>
            <person name="Kubicek C.P."/>
            <person name="Druzhinina I.S."/>
        </authorList>
    </citation>
    <scope>NUCLEOTIDE SEQUENCE [LARGE SCALE GENOMIC DNA]</scope>
    <source>
        <strain evidence="4 5">CBS 433.97</strain>
    </source>
</reference>
<dbReference type="PANTHER" id="PTHR37534">
    <property type="entry name" value="TRANSCRIPTIONAL ACTIVATOR PROTEIN UGA3"/>
    <property type="match status" value="1"/>
</dbReference>
<dbReference type="STRING" id="1042311.A0A2T3YZQ8"/>